<evidence type="ECO:0000256" key="1">
    <source>
        <dbReference type="SAM" id="MobiDB-lite"/>
    </source>
</evidence>
<proteinExistence type="predicted"/>
<dbReference type="Gramene" id="Kaladp0015s0201.1.v1.1">
    <property type="protein sequence ID" value="Kaladp0015s0201.1.v1.1.CDS.1"/>
    <property type="gene ID" value="Kaladp0015s0201.v1.1"/>
</dbReference>
<feature type="compositionally biased region" description="Basic and acidic residues" evidence="1">
    <location>
        <begin position="149"/>
        <end position="158"/>
    </location>
</feature>
<dbReference type="Pfam" id="PF07816">
    <property type="entry name" value="DUF1645"/>
    <property type="match status" value="1"/>
</dbReference>
<organism evidence="2 3">
    <name type="scientific">Kalanchoe fedtschenkoi</name>
    <name type="common">Lavender scallops</name>
    <name type="synonym">South American air plant</name>
    <dbReference type="NCBI Taxonomy" id="63787"/>
    <lineage>
        <taxon>Eukaryota</taxon>
        <taxon>Viridiplantae</taxon>
        <taxon>Streptophyta</taxon>
        <taxon>Embryophyta</taxon>
        <taxon>Tracheophyta</taxon>
        <taxon>Spermatophyta</taxon>
        <taxon>Magnoliopsida</taxon>
        <taxon>eudicotyledons</taxon>
        <taxon>Gunneridae</taxon>
        <taxon>Pentapetalae</taxon>
        <taxon>Saxifragales</taxon>
        <taxon>Crassulaceae</taxon>
        <taxon>Kalanchoe</taxon>
    </lineage>
</organism>
<dbReference type="Proteomes" id="UP000594263">
    <property type="component" value="Unplaced"/>
</dbReference>
<dbReference type="PANTHER" id="PTHR33095">
    <property type="entry name" value="OS07G0619500 PROTEIN"/>
    <property type="match status" value="1"/>
</dbReference>
<evidence type="ECO:0000313" key="2">
    <source>
        <dbReference type="EnsemblPlants" id="Kaladp0015s0201.1.v1.1.CDS.1"/>
    </source>
</evidence>
<feature type="compositionally biased region" description="Low complexity" evidence="1">
    <location>
        <begin position="270"/>
        <end position="281"/>
    </location>
</feature>
<evidence type="ECO:0008006" key="4">
    <source>
        <dbReference type="Google" id="ProtNLM"/>
    </source>
</evidence>
<dbReference type="InterPro" id="IPR012442">
    <property type="entry name" value="DUF1645_plant"/>
</dbReference>
<reference evidence="2" key="1">
    <citation type="submission" date="2021-01" db="UniProtKB">
        <authorList>
            <consortium name="EnsemblPlants"/>
        </authorList>
    </citation>
    <scope>IDENTIFICATION</scope>
</reference>
<keyword evidence="3" id="KW-1185">Reference proteome</keyword>
<feature type="region of interest" description="Disordered" evidence="1">
    <location>
        <begin position="264"/>
        <end position="289"/>
    </location>
</feature>
<dbReference type="OMA" id="GHGCDED"/>
<evidence type="ECO:0000313" key="3">
    <source>
        <dbReference type="Proteomes" id="UP000594263"/>
    </source>
</evidence>
<dbReference type="EnsemblPlants" id="Kaladp0015s0201.1.v1.1">
    <property type="protein sequence ID" value="Kaladp0015s0201.1.v1.1.CDS.1"/>
    <property type="gene ID" value="Kaladp0015s0201.v1.1"/>
</dbReference>
<sequence>MEIIDSGCSTPYITAPSSPPRLTSATFFSQFDHNPSLKDANFGFPPTSSPPKHFPDTDFAFHFAEKFHDAPLSAEELFDHGKIKPFKPVKPPADLQTSELGTESETEQGGYVAFKTANSSPRSSPKRKAKGIDLSPSSDDVLGTRRSAKREFNYHKQEINQINESSSSSSSSSSTFKLNKARSFSPFPVSDILFDDDAKQSTTKAPQKSTSSSSFWNSFSVAKAYRKWKLKDLLFRSASEGRSTDKVTVDTALMRYAILTKKDHSNNHVRASSDGSRSGSGRRPGGVPISAHELHYTANRAASEELKKKTFLPYKQSLLGCLGYNPGRHEFPGQVGSLTRV</sequence>
<feature type="compositionally biased region" description="Low complexity" evidence="1">
    <location>
        <begin position="165"/>
        <end position="174"/>
    </location>
</feature>
<accession>A0A7N0SZ98</accession>
<dbReference type="AlphaFoldDB" id="A0A7N0SZ98"/>
<dbReference type="PANTHER" id="PTHR33095:SF81">
    <property type="entry name" value="OS07G0619500 PROTEIN"/>
    <property type="match status" value="1"/>
</dbReference>
<protein>
    <recommendedName>
        <fullName evidence="4">Calmodulin-binding protein</fullName>
    </recommendedName>
</protein>
<name>A0A7N0SZ98_KALFE</name>
<feature type="region of interest" description="Disordered" evidence="1">
    <location>
        <begin position="83"/>
        <end position="175"/>
    </location>
</feature>